<protein>
    <submittedName>
        <fullName evidence="3">Pyridoxamine 5'-phosphate oxidase family protein</fullName>
    </submittedName>
</protein>
<dbReference type="GO" id="GO:0016627">
    <property type="term" value="F:oxidoreductase activity, acting on the CH-CH group of donors"/>
    <property type="evidence" value="ECO:0007669"/>
    <property type="project" value="TreeGrafter"/>
</dbReference>
<sequence>MGNQLEQFIEQKYINLETYKKDGTPIRTPVWFVIDKDLIYVITRDSTGKVKRLRNNQDVRIVPCSFKGEPKNEWVKGKAEMITGEEADKVIKLRKKKYGMLARLTGIFTSQKGNLVVYSIELID</sequence>
<dbReference type="InterPro" id="IPR019965">
    <property type="entry name" value="PPOX_F420-dep_Rv2061_put"/>
</dbReference>
<organism evidence="3">
    <name type="scientific">uncultured marine thaumarchaeote KM3_05_G02</name>
    <dbReference type="NCBI Taxonomy" id="1455970"/>
    <lineage>
        <taxon>Archaea</taxon>
        <taxon>Nitrososphaerota</taxon>
        <taxon>environmental samples</taxon>
    </lineage>
</organism>
<dbReference type="Pfam" id="PF01243">
    <property type="entry name" value="PNPOx_N"/>
    <property type="match status" value="1"/>
</dbReference>
<dbReference type="NCBIfam" id="TIGR03666">
    <property type="entry name" value="Rv2061_F420"/>
    <property type="match status" value="1"/>
</dbReference>
<dbReference type="AlphaFoldDB" id="A0A075G2V1"/>
<reference evidence="3" key="1">
    <citation type="journal article" date="2014" name="Genome Biol. Evol.">
        <title>Pangenome evidence for extensive interdomain horizontal transfer affecting lineage core and shell genes in uncultured planktonic thaumarchaeota and euryarchaeota.</title>
        <authorList>
            <person name="Deschamps P."/>
            <person name="Zivanovic Y."/>
            <person name="Moreira D."/>
            <person name="Rodriguez-Valera F."/>
            <person name="Lopez-Garcia P."/>
        </authorList>
    </citation>
    <scope>NUCLEOTIDE SEQUENCE</scope>
</reference>
<keyword evidence="1" id="KW-0560">Oxidoreductase</keyword>
<proteinExistence type="predicted"/>
<dbReference type="GO" id="GO:0005829">
    <property type="term" value="C:cytosol"/>
    <property type="evidence" value="ECO:0007669"/>
    <property type="project" value="TreeGrafter"/>
</dbReference>
<dbReference type="InterPro" id="IPR012349">
    <property type="entry name" value="Split_barrel_FMN-bd"/>
</dbReference>
<dbReference type="Gene3D" id="2.30.110.10">
    <property type="entry name" value="Electron Transport, Fmn-binding Protein, Chain A"/>
    <property type="match status" value="1"/>
</dbReference>
<dbReference type="InterPro" id="IPR052019">
    <property type="entry name" value="F420H2_bilvrd_red/Heme_oxyg"/>
</dbReference>
<feature type="domain" description="Pyridoxamine 5'-phosphate oxidase N-terminal" evidence="2">
    <location>
        <begin position="4"/>
        <end position="107"/>
    </location>
</feature>
<dbReference type="SUPFAM" id="SSF50475">
    <property type="entry name" value="FMN-binding split barrel"/>
    <property type="match status" value="1"/>
</dbReference>
<evidence type="ECO:0000313" key="3">
    <source>
        <dbReference type="EMBL" id="AIE98380.1"/>
    </source>
</evidence>
<name>A0A075G2V1_9ARCH</name>
<dbReference type="PANTHER" id="PTHR35176:SF11">
    <property type="entry name" value="PYRIDOXAMINE 5'-PHOSPHATE OXIDASE FAMILY PROTEIN"/>
    <property type="match status" value="1"/>
</dbReference>
<evidence type="ECO:0000256" key="1">
    <source>
        <dbReference type="ARBA" id="ARBA00023002"/>
    </source>
</evidence>
<evidence type="ECO:0000259" key="2">
    <source>
        <dbReference type="Pfam" id="PF01243"/>
    </source>
</evidence>
<dbReference type="GO" id="GO:0070967">
    <property type="term" value="F:coenzyme F420 binding"/>
    <property type="evidence" value="ECO:0007669"/>
    <property type="project" value="TreeGrafter"/>
</dbReference>
<accession>A0A075G2V1</accession>
<dbReference type="InterPro" id="IPR011576">
    <property type="entry name" value="Pyridox_Oxase_N"/>
</dbReference>
<dbReference type="EMBL" id="KF900534">
    <property type="protein sequence ID" value="AIE98380.1"/>
    <property type="molecule type" value="Genomic_DNA"/>
</dbReference>
<dbReference type="PANTHER" id="PTHR35176">
    <property type="entry name" value="HEME OXYGENASE HI_0854-RELATED"/>
    <property type="match status" value="1"/>
</dbReference>